<dbReference type="EMBL" id="CAJFCV020000003">
    <property type="protein sequence ID" value="CAG9109078.1"/>
    <property type="molecule type" value="Genomic_DNA"/>
</dbReference>
<keyword evidence="5" id="KW-1185">Reference proteome</keyword>
<sequence length="280" mass="31311">MKLVAAGYAINSSTCLDVINRESSSDWKEVYHRVSKCAGPLNDKCTVLVVRSEEQRKLLIAFRGTDSVHELIDELAQTLNPEQEFLGGHVHHYFLTAFNHIWPPIKVILEDPETSDYPVIFSGMSLGGALAAIAAAVTVDLNFRSSEDVALRTYGEPRVGDYHFALNFDKLVPNSYRLVNKRDIVPHIPPCKPSRNETGCVQEAMHYFHHGTEVWYPNGCHTDGDFSVCSGRLEDPACSNSLLTNYTIFDHIGGYFLNAGAFAEEDCHSDFVNLMYNYVS</sequence>
<dbReference type="PANTHER" id="PTHR45908">
    <property type="entry name" value="PROTEIN CBG11750-RELATED"/>
    <property type="match status" value="1"/>
</dbReference>
<protein>
    <submittedName>
        <fullName evidence="2">(pine wood nematode) hypothetical protein</fullName>
    </submittedName>
    <submittedName>
        <fullName evidence="6">Lipase_3 domain-containing protein</fullName>
    </submittedName>
</protein>
<evidence type="ECO:0000313" key="5">
    <source>
        <dbReference type="Proteomes" id="UP000659654"/>
    </source>
</evidence>
<reference evidence="6" key="1">
    <citation type="submission" date="2016-11" db="UniProtKB">
        <authorList>
            <consortium name="WormBaseParasite"/>
        </authorList>
    </citation>
    <scope>IDENTIFICATION</scope>
</reference>
<dbReference type="Proteomes" id="UP000582659">
    <property type="component" value="Unassembled WGS sequence"/>
</dbReference>
<dbReference type="Pfam" id="PF01764">
    <property type="entry name" value="Lipase_3"/>
    <property type="match status" value="1"/>
</dbReference>
<dbReference type="SMR" id="A0A1I7S019"/>
<dbReference type="GO" id="GO:0006629">
    <property type="term" value="P:lipid metabolic process"/>
    <property type="evidence" value="ECO:0007669"/>
    <property type="project" value="InterPro"/>
</dbReference>
<dbReference type="Proteomes" id="UP000659654">
    <property type="component" value="Unassembled WGS sequence"/>
</dbReference>
<dbReference type="WBParaSite" id="BXY_0634200.1">
    <property type="protein sequence ID" value="BXY_0634200.1"/>
    <property type="gene ID" value="BXY_0634200"/>
</dbReference>
<accession>A0A1I7S019</accession>
<dbReference type="AlphaFoldDB" id="A0A1I7S019"/>
<dbReference type="Proteomes" id="UP000095284">
    <property type="component" value="Unplaced"/>
</dbReference>
<evidence type="ECO:0000313" key="3">
    <source>
        <dbReference type="EMBL" id="CAG9109078.1"/>
    </source>
</evidence>
<dbReference type="InterPro" id="IPR002921">
    <property type="entry name" value="Fungal_lipase-type"/>
</dbReference>
<reference evidence="3" key="2">
    <citation type="submission" date="2020-08" db="EMBL/GenBank/DDBJ databases">
        <authorList>
            <person name="Kikuchi T."/>
        </authorList>
    </citation>
    <scope>NUCLEOTIDE SEQUENCE</scope>
    <source>
        <strain evidence="2">Ka4C1</strain>
    </source>
</reference>
<evidence type="ECO:0000313" key="6">
    <source>
        <dbReference type="WBParaSite" id="BXY_0634200.1"/>
    </source>
</evidence>
<dbReference type="InterPro" id="IPR029058">
    <property type="entry name" value="AB_hydrolase_fold"/>
</dbReference>
<evidence type="ECO:0000259" key="1">
    <source>
        <dbReference type="Pfam" id="PF01764"/>
    </source>
</evidence>
<dbReference type="SUPFAM" id="SSF53474">
    <property type="entry name" value="alpha/beta-Hydrolases"/>
    <property type="match status" value="1"/>
</dbReference>
<gene>
    <name evidence="2" type="ORF">BXYJ_LOCUS7040</name>
</gene>
<dbReference type="OrthoDB" id="438440at2759"/>
<dbReference type="eggNOG" id="KOG4569">
    <property type="taxonomic scope" value="Eukaryota"/>
</dbReference>
<evidence type="ECO:0000313" key="4">
    <source>
        <dbReference type="Proteomes" id="UP000095284"/>
    </source>
</evidence>
<feature type="domain" description="Fungal lipase-type" evidence="1">
    <location>
        <begin position="60"/>
        <end position="191"/>
    </location>
</feature>
<proteinExistence type="predicted"/>
<dbReference type="CDD" id="cd00519">
    <property type="entry name" value="Lipase_3"/>
    <property type="match status" value="1"/>
</dbReference>
<name>A0A1I7S019_BURXY</name>
<dbReference type="EMBL" id="CAJFDI010000003">
    <property type="protein sequence ID" value="CAD5222072.1"/>
    <property type="molecule type" value="Genomic_DNA"/>
</dbReference>
<evidence type="ECO:0000313" key="2">
    <source>
        <dbReference type="EMBL" id="CAD5222072.1"/>
    </source>
</evidence>
<organism evidence="4 6">
    <name type="scientific">Bursaphelenchus xylophilus</name>
    <name type="common">Pinewood nematode worm</name>
    <name type="synonym">Aphelenchoides xylophilus</name>
    <dbReference type="NCBI Taxonomy" id="6326"/>
    <lineage>
        <taxon>Eukaryota</taxon>
        <taxon>Metazoa</taxon>
        <taxon>Ecdysozoa</taxon>
        <taxon>Nematoda</taxon>
        <taxon>Chromadorea</taxon>
        <taxon>Rhabditida</taxon>
        <taxon>Tylenchina</taxon>
        <taxon>Tylenchomorpha</taxon>
        <taxon>Aphelenchoidea</taxon>
        <taxon>Aphelenchoididae</taxon>
        <taxon>Bursaphelenchus</taxon>
    </lineage>
</organism>
<dbReference type="Gene3D" id="3.40.50.1820">
    <property type="entry name" value="alpha/beta hydrolase"/>
    <property type="match status" value="1"/>
</dbReference>